<gene>
    <name evidence="2" type="ORF">A6J80_06480</name>
</gene>
<proteinExistence type="predicted"/>
<feature type="chain" id="PRO_5013183005" description="Outer membrane protein beta-barrel domain-containing protein" evidence="1">
    <location>
        <begin position="22"/>
        <end position="241"/>
    </location>
</feature>
<sequence length="241" mass="25395">MRKFLAAAAAALSTGLTPAMAQDWSGQITPYAWGAGLGGDVTPFAGAPTLSFDKSLSEVLEDTDGAFFLSGFARRDRLVLMGDLSWSTSSKAGTLPPGLPAEGKVTQRSLTLLAGWRAVSNDRMTLDALAGARAWRVKGRISVAGGARSASPSKDFVDPIVALRANVALAPQWSAILYADVGGFGAGSEHTSQFLATVNYQVTDQLYVSAGYRQLNVDYRDGGTRLDVTMAGPILGATWRF</sequence>
<dbReference type="InterPro" id="IPR011250">
    <property type="entry name" value="OMP/PagP_B-barrel"/>
</dbReference>
<feature type="signal peptide" evidence="1">
    <location>
        <begin position="1"/>
        <end position="21"/>
    </location>
</feature>
<evidence type="ECO:0000313" key="3">
    <source>
        <dbReference type="Proteomes" id="UP000191257"/>
    </source>
</evidence>
<keyword evidence="3" id="KW-1185">Reference proteome</keyword>
<dbReference type="SUPFAM" id="SSF56925">
    <property type="entry name" value="OMPA-like"/>
    <property type="match status" value="1"/>
</dbReference>
<evidence type="ECO:0000256" key="1">
    <source>
        <dbReference type="SAM" id="SignalP"/>
    </source>
</evidence>
<dbReference type="EMBL" id="CP020442">
    <property type="protein sequence ID" value="ARC36069.1"/>
    <property type="molecule type" value="Genomic_DNA"/>
</dbReference>
<dbReference type="Proteomes" id="UP000191257">
    <property type="component" value="Chromosome"/>
</dbReference>
<dbReference type="KEGG" id="pye:A6J80_06480"/>
<dbReference type="STRING" id="147645.A6J80_06480"/>
<evidence type="ECO:0000313" key="2">
    <source>
        <dbReference type="EMBL" id="ARC36069.1"/>
    </source>
</evidence>
<reference evidence="2" key="1">
    <citation type="submission" date="2017-12" db="EMBL/GenBank/DDBJ databases">
        <title>FDA dAtabase for Regulatory Grade micrObial Sequences (FDA-ARGOS): Supporting development and validation of Infectious Disease Dx tests.</title>
        <authorList>
            <person name="Campos J."/>
            <person name="Goldberg B."/>
            <person name="Tallon L."/>
            <person name="Sadzewicz L."/>
            <person name="Sengamalay N."/>
            <person name="Ott S."/>
            <person name="Godinez A."/>
            <person name="Nagaraj S."/>
            <person name="Vyas G."/>
            <person name="Aluvathingal J."/>
            <person name="Nadendla S."/>
            <person name="Geyer C."/>
            <person name="Nandy P."/>
            <person name="Hobson J."/>
            <person name="Sichtig H."/>
        </authorList>
    </citation>
    <scope>NUCLEOTIDE SEQUENCE</scope>
    <source>
        <strain evidence="2">FDAARGOS_252</strain>
    </source>
</reference>
<name>A0A1V0GQV1_9RHOB</name>
<dbReference type="eggNOG" id="COG2067">
    <property type="taxonomic scope" value="Bacteria"/>
</dbReference>
<dbReference type="AlphaFoldDB" id="A0A1V0GQV1"/>
<protein>
    <recommendedName>
        <fullName evidence="4">Outer membrane protein beta-barrel domain-containing protein</fullName>
    </recommendedName>
</protein>
<evidence type="ECO:0008006" key="4">
    <source>
        <dbReference type="Google" id="ProtNLM"/>
    </source>
</evidence>
<keyword evidence="1" id="KW-0732">Signal</keyword>
<dbReference type="RefSeq" id="WP_080620886.1">
    <property type="nucleotide sequence ID" value="NZ_CAWMZI010000001.1"/>
</dbReference>
<accession>A0A1V0GQV1</accession>
<organism evidence="2 3">
    <name type="scientific">Paracoccus yeei</name>
    <dbReference type="NCBI Taxonomy" id="147645"/>
    <lineage>
        <taxon>Bacteria</taxon>
        <taxon>Pseudomonadati</taxon>
        <taxon>Pseudomonadota</taxon>
        <taxon>Alphaproteobacteria</taxon>
        <taxon>Rhodobacterales</taxon>
        <taxon>Paracoccaceae</taxon>
        <taxon>Paracoccus</taxon>
    </lineage>
</organism>